<gene>
    <name evidence="1" type="ORF">BN1051_02483</name>
</gene>
<dbReference type="Pfam" id="PF12900">
    <property type="entry name" value="Pyridox_ox_2"/>
    <property type="match status" value="1"/>
</dbReference>
<name>A0A078MS81_9MICC</name>
<dbReference type="PATRIC" id="fig|1461584.3.peg.2457"/>
<proteinExistence type="predicted"/>
<dbReference type="EMBL" id="LN483071">
    <property type="protein sequence ID" value="CEA09119.1"/>
    <property type="molecule type" value="Genomic_DNA"/>
</dbReference>
<organism evidence="1">
    <name type="scientific">Arthrobacter saudimassiliensis</name>
    <dbReference type="NCBI Taxonomy" id="1461584"/>
    <lineage>
        <taxon>Bacteria</taxon>
        <taxon>Bacillati</taxon>
        <taxon>Actinomycetota</taxon>
        <taxon>Actinomycetes</taxon>
        <taxon>Micrococcales</taxon>
        <taxon>Micrococcaceae</taxon>
        <taxon>Arthrobacter</taxon>
    </lineage>
</organism>
<sequence>MTSRNDAPFALSVSECWEYLREAAVGRLAVLVDGHPEIFPINFTVDRGSVVFRTASGTKLAGALEGGPVAFEVDGHDDRLGSAWSVVLKGTARQLESIEEVLDSDQLPIFPWQDGDKNHFVRIEPAQTDGRRFMIASSARRHIVQQRGSRTE</sequence>
<accession>A0A078MS81</accession>
<reference evidence="1" key="1">
    <citation type="submission" date="2014-07" db="EMBL/GenBank/DDBJ databases">
        <authorList>
            <person name="Urmite Genomes Urmite Genomes"/>
        </authorList>
    </citation>
    <scope>NUCLEOTIDE SEQUENCE</scope>
    <source>
        <strain evidence="1">11W110_air</strain>
    </source>
</reference>
<dbReference type="InterPro" id="IPR024747">
    <property type="entry name" value="Pyridox_Oxase-rel"/>
</dbReference>
<dbReference type="AlphaFoldDB" id="A0A078MS81"/>
<dbReference type="Gene3D" id="2.30.110.10">
    <property type="entry name" value="Electron Transport, Fmn-binding Protein, Chain A"/>
    <property type="match status" value="1"/>
</dbReference>
<evidence type="ECO:0000313" key="1">
    <source>
        <dbReference type="EMBL" id="CEA09119.1"/>
    </source>
</evidence>
<dbReference type="SUPFAM" id="SSF50475">
    <property type="entry name" value="FMN-binding split barrel"/>
    <property type="match status" value="1"/>
</dbReference>
<protein>
    <submittedName>
        <fullName evidence="1">Pyridoxamine 5'-phosphate oxidase</fullName>
    </submittedName>
</protein>
<dbReference type="InterPro" id="IPR012349">
    <property type="entry name" value="Split_barrel_FMN-bd"/>
</dbReference>